<dbReference type="Gene3D" id="1.10.10.10">
    <property type="entry name" value="Winged helix-like DNA-binding domain superfamily/Winged helix DNA-binding domain"/>
    <property type="match status" value="1"/>
</dbReference>
<dbReference type="AlphaFoldDB" id="A0A2T0LN37"/>
<accession>A0A2T0LN37</accession>
<dbReference type="SUPFAM" id="SSF46785">
    <property type="entry name" value="Winged helix' DNA-binding domain"/>
    <property type="match status" value="1"/>
</dbReference>
<evidence type="ECO:0000256" key="3">
    <source>
        <dbReference type="ARBA" id="ARBA00023125"/>
    </source>
</evidence>
<gene>
    <name evidence="9" type="ORF">B0I33_111102</name>
</gene>
<evidence type="ECO:0000256" key="5">
    <source>
        <dbReference type="ARBA" id="ARBA00058938"/>
    </source>
</evidence>
<dbReference type="GO" id="GO:0045892">
    <property type="term" value="P:negative regulation of DNA-templated transcription"/>
    <property type="evidence" value="ECO:0007669"/>
    <property type="project" value="TreeGrafter"/>
</dbReference>
<keyword evidence="3" id="KW-0238">DNA-binding</keyword>
<dbReference type="InterPro" id="IPR005471">
    <property type="entry name" value="Tscrpt_reg_IclR_N"/>
</dbReference>
<dbReference type="InterPro" id="IPR036388">
    <property type="entry name" value="WH-like_DNA-bd_sf"/>
</dbReference>
<comment type="caution">
    <text evidence="9">The sequence shown here is derived from an EMBL/GenBank/DDBJ whole genome shotgun (WGS) entry which is preliminary data.</text>
</comment>
<evidence type="ECO:0000256" key="2">
    <source>
        <dbReference type="ARBA" id="ARBA00023015"/>
    </source>
</evidence>
<dbReference type="GO" id="GO:0003677">
    <property type="term" value="F:DNA binding"/>
    <property type="evidence" value="ECO:0007669"/>
    <property type="project" value="UniProtKB-KW"/>
</dbReference>
<keyword evidence="4" id="KW-0804">Transcription</keyword>
<keyword evidence="2" id="KW-0805">Transcription regulation</keyword>
<dbReference type="PANTHER" id="PTHR30136">
    <property type="entry name" value="HELIX-TURN-HELIX TRANSCRIPTIONAL REGULATOR, ICLR FAMILY"/>
    <property type="match status" value="1"/>
</dbReference>
<dbReference type="Pfam" id="PF09339">
    <property type="entry name" value="HTH_IclR"/>
    <property type="match status" value="1"/>
</dbReference>
<evidence type="ECO:0000256" key="4">
    <source>
        <dbReference type="ARBA" id="ARBA00023163"/>
    </source>
</evidence>
<dbReference type="InterPro" id="IPR029016">
    <property type="entry name" value="GAF-like_dom_sf"/>
</dbReference>
<dbReference type="SUPFAM" id="SSF55781">
    <property type="entry name" value="GAF domain-like"/>
    <property type="match status" value="1"/>
</dbReference>
<dbReference type="PANTHER" id="PTHR30136:SF24">
    <property type="entry name" value="HTH-TYPE TRANSCRIPTIONAL REPRESSOR ALLR"/>
    <property type="match status" value="1"/>
</dbReference>
<proteinExistence type="predicted"/>
<evidence type="ECO:0000256" key="6">
    <source>
        <dbReference type="ARBA" id="ARBA00070406"/>
    </source>
</evidence>
<organism evidence="9 10">
    <name type="scientific">Prauserella shujinwangii</name>
    <dbReference type="NCBI Taxonomy" id="1453103"/>
    <lineage>
        <taxon>Bacteria</taxon>
        <taxon>Bacillati</taxon>
        <taxon>Actinomycetota</taxon>
        <taxon>Actinomycetes</taxon>
        <taxon>Pseudonocardiales</taxon>
        <taxon>Pseudonocardiaceae</taxon>
        <taxon>Prauserella</taxon>
    </lineage>
</organism>
<dbReference type="InterPro" id="IPR014757">
    <property type="entry name" value="Tscrpt_reg_IclR_C"/>
</dbReference>
<keyword evidence="1" id="KW-0319">Glycerol metabolism</keyword>
<evidence type="ECO:0000313" key="9">
    <source>
        <dbReference type="EMBL" id="PRX44590.1"/>
    </source>
</evidence>
<comment type="function">
    <text evidence="5">May be an activator protein for the gylABX operon.</text>
</comment>
<dbReference type="InterPro" id="IPR036390">
    <property type="entry name" value="WH_DNA-bd_sf"/>
</dbReference>
<feature type="domain" description="HTH iclR-type" evidence="7">
    <location>
        <begin position="12"/>
        <end position="75"/>
    </location>
</feature>
<dbReference type="GO" id="GO:0003700">
    <property type="term" value="F:DNA-binding transcription factor activity"/>
    <property type="evidence" value="ECO:0007669"/>
    <property type="project" value="TreeGrafter"/>
</dbReference>
<evidence type="ECO:0000259" key="7">
    <source>
        <dbReference type="PROSITE" id="PS51077"/>
    </source>
</evidence>
<feature type="domain" description="IclR-ED" evidence="8">
    <location>
        <begin position="76"/>
        <end position="257"/>
    </location>
</feature>
<protein>
    <recommendedName>
        <fullName evidence="6">Glycerol operon regulatory protein</fullName>
    </recommendedName>
</protein>
<dbReference type="PROSITE" id="PS51077">
    <property type="entry name" value="HTH_ICLR"/>
    <property type="match status" value="1"/>
</dbReference>
<name>A0A2T0LN37_9PSEU</name>
<dbReference type="Proteomes" id="UP000238362">
    <property type="component" value="Unassembled WGS sequence"/>
</dbReference>
<reference evidence="9 10" key="1">
    <citation type="submission" date="2018-03" db="EMBL/GenBank/DDBJ databases">
        <title>Genomic Encyclopedia of Type Strains, Phase III (KMG-III): the genomes of soil and plant-associated and newly described type strains.</title>
        <authorList>
            <person name="Whitman W."/>
        </authorList>
    </citation>
    <scope>NUCLEOTIDE SEQUENCE [LARGE SCALE GENOMIC DNA]</scope>
    <source>
        <strain evidence="9 10">CGMCC 4.7125</strain>
    </source>
</reference>
<sequence>MDGEPERGVRGVKSAARTVDLLELLASRQNRPARLRELSDALDAPRSSVYALIRTLVERGWVRADATGTQYSIGIRALLAGTTYLDTDPYLRIAQPHIADLSAELNETIHFGRLDRGDIVYLATKESTRYVRPFSRVGRRLPAFSTAMGKSLLAERLESGIGPHVPQELTPLTPKTIVDHDVLLADLRRTRERGYAIDDEENSAGVRCFGFVLRYASPAIDAISCSIPVHSLDERRTGEILDAMRRTRLAIEQMAPVDLSGADLPTGI</sequence>
<dbReference type="Gene3D" id="3.30.450.40">
    <property type="match status" value="1"/>
</dbReference>
<dbReference type="SMART" id="SM00346">
    <property type="entry name" value="HTH_ICLR"/>
    <property type="match status" value="1"/>
</dbReference>
<dbReference type="InterPro" id="IPR050707">
    <property type="entry name" value="HTH_MetabolicPath_Reg"/>
</dbReference>
<dbReference type="EMBL" id="PVNH01000011">
    <property type="protein sequence ID" value="PRX44590.1"/>
    <property type="molecule type" value="Genomic_DNA"/>
</dbReference>
<keyword evidence="10" id="KW-1185">Reference proteome</keyword>
<dbReference type="GO" id="GO:0006071">
    <property type="term" value="P:glycerol metabolic process"/>
    <property type="evidence" value="ECO:0007669"/>
    <property type="project" value="UniProtKB-KW"/>
</dbReference>
<dbReference type="Pfam" id="PF01614">
    <property type="entry name" value="IclR_C"/>
    <property type="match status" value="1"/>
</dbReference>
<evidence type="ECO:0000313" key="10">
    <source>
        <dbReference type="Proteomes" id="UP000238362"/>
    </source>
</evidence>
<dbReference type="FunFam" id="1.10.10.10:FF:000056">
    <property type="entry name" value="IclR family transcriptional regulator"/>
    <property type="match status" value="1"/>
</dbReference>
<evidence type="ECO:0000259" key="8">
    <source>
        <dbReference type="PROSITE" id="PS51078"/>
    </source>
</evidence>
<dbReference type="RefSeq" id="WP_245901020.1">
    <property type="nucleotide sequence ID" value="NZ_PVNH01000011.1"/>
</dbReference>
<dbReference type="PROSITE" id="PS51078">
    <property type="entry name" value="ICLR_ED"/>
    <property type="match status" value="1"/>
</dbReference>
<evidence type="ECO:0000256" key="1">
    <source>
        <dbReference type="ARBA" id="ARBA00022798"/>
    </source>
</evidence>